<comment type="caution">
    <text evidence="1">The sequence shown here is derived from an EMBL/GenBank/DDBJ whole genome shotgun (WGS) entry which is preliminary data.</text>
</comment>
<protein>
    <submittedName>
        <fullName evidence="1">Uncharacterized protein</fullName>
    </submittedName>
</protein>
<proteinExistence type="predicted"/>
<dbReference type="AlphaFoldDB" id="A0AAV6QWZ4"/>
<name>A0AAV6QWZ4_SOLSE</name>
<gene>
    <name evidence="1" type="ORF">JOB18_032688</name>
</gene>
<evidence type="ECO:0000313" key="1">
    <source>
        <dbReference type="EMBL" id="KAG7497155.1"/>
    </source>
</evidence>
<keyword evidence="2" id="KW-1185">Reference proteome</keyword>
<organism evidence="1 2">
    <name type="scientific">Solea senegalensis</name>
    <name type="common">Senegalese sole</name>
    <dbReference type="NCBI Taxonomy" id="28829"/>
    <lineage>
        <taxon>Eukaryota</taxon>
        <taxon>Metazoa</taxon>
        <taxon>Chordata</taxon>
        <taxon>Craniata</taxon>
        <taxon>Vertebrata</taxon>
        <taxon>Euteleostomi</taxon>
        <taxon>Actinopterygii</taxon>
        <taxon>Neopterygii</taxon>
        <taxon>Teleostei</taxon>
        <taxon>Neoteleostei</taxon>
        <taxon>Acanthomorphata</taxon>
        <taxon>Carangaria</taxon>
        <taxon>Pleuronectiformes</taxon>
        <taxon>Pleuronectoidei</taxon>
        <taxon>Soleidae</taxon>
        <taxon>Solea</taxon>
    </lineage>
</organism>
<dbReference type="Proteomes" id="UP000693946">
    <property type="component" value="Linkage Group LG3"/>
</dbReference>
<accession>A0AAV6QWZ4</accession>
<evidence type="ECO:0000313" key="2">
    <source>
        <dbReference type="Proteomes" id="UP000693946"/>
    </source>
</evidence>
<dbReference type="EMBL" id="JAGKHQ010000015">
    <property type="protein sequence ID" value="KAG7497155.1"/>
    <property type="molecule type" value="Genomic_DNA"/>
</dbReference>
<sequence length="87" mass="9729">MFTAQKSELLHRKHQSRLHKRDLFRETFMYLVALLKNMALPSSALKKVQDASATTIRLESGTALTQDGNNFPSVIFSCFVDAVSGVN</sequence>
<reference evidence="1 2" key="1">
    <citation type="journal article" date="2021" name="Sci. Rep.">
        <title>Chromosome anchoring in Senegalese sole (Solea senegalensis) reveals sex-associated markers and genome rearrangements in flatfish.</title>
        <authorList>
            <person name="Guerrero-Cozar I."/>
            <person name="Gomez-Garrido J."/>
            <person name="Berbel C."/>
            <person name="Martinez-Blanch J.F."/>
            <person name="Alioto T."/>
            <person name="Claros M.G."/>
            <person name="Gagnaire P.A."/>
            <person name="Manchado M."/>
        </authorList>
    </citation>
    <scope>NUCLEOTIDE SEQUENCE [LARGE SCALE GENOMIC DNA]</scope>
    <source>
        <strain evidence="1">Sse05_10M</strain>
    </source>
</reference>